<proteinExistence type="predicted"/>
<dbReference type="AlphaFoldDB" id="A0A368JP96"/>
<name>A0A368JP96_9BACT</name>
<keyword evidence="6 7" id="KW-0472">Membrane</keyword>
<evidence type="ECO:0000256" key="1">
    <source>
        <dbReference type="ARBA" id="ARBA00004651"/>
    </source>
</evidence>
<sequence length="418" mass="46085">MIGRSLRLYRDAYRGLPAPVWLLGGVMLINRSGTMVLPYLTLYLTQHLHYSVTEAGLVMAVYGAGALVGTFLGGRLSDQFGFYPVQFLSLLISGFFLIFLQFAQDFYTMCGVVFIYTLLGDAFRPAVSSAVAYYSVPENRTRAYSLNRLAINLGWSLGGGLGGYLAGIDYRLLFWVDGVTCIVAAIVLRAYLPVPIRSGPTVAKTDAPVAGIRSAYRDRLFLIFVGATILFAIGFWQLFGMIPLYFKQVLHLKETQIGLLMTMNGLMIVFIEMALVYAVEKRYAHLKVRIIGFGALLVGLSYLLLNTGLWPVLAIVAVFINTFGEMLAMPFMQSFTVERANPQNRGQYLALYSMAYAVAQITAPAFGSQIVAWAGFPTLWVVVMGFCLASACLFWWIAVQVNKTALLTNLLNSPGRTA</sequence>
<dbReference type="InterPro" id="IPR020846">
    <property type="entry name" value="MFS_dom"/>
</dbReference>
<dbReference type="Gene3D" id="1.20.1250.20">
    <property type="entry name" value="MFS general substrate transporter like domains"/>
    <property type="match status" value="1"/>
</dbReference>
<dbReference type="PROSITE" id="PS50850">
    <property type="entry name" value="MFS"/>
    <property type="match status" value="1"/>
</dbReference>
<evidence type="ECO:0000256" key="7">
    <source>
        <dbReference type="SAM" id="Phobius"/>
    </source>
</evidence>
<feature type="transmembrane region" description="Helical" evidence="7">
    <location>
        <begin position="349"/>
        <end position="373"/>
    </location>
</feature>
<dbReference type="InterPro" id="IPR036259">
    <property type="entry name" value="MFS_trans_sf"/>
</dbReference>
<feature type="transmembrane region" description="Helical" evidence="7">
    <location>
        <begin position="106"/>
        <end position="134"/>
    </location>
</feature>
<gene>
    <name evidence="9" type="ORF">DUE52_16885</name>
</gene>
<dbReference type="PANTHER" id="PTHR23517:SF2">
    <property type="entry name" value="MULTIDRUG RESISTANCE PROTEIN MDTH"/>
    <property type="match status" value="1"/>
</dbReference>
<reference evidence="9 10" key="1">
    <citation type="submission" date="2018-07" db="EMBL/GenBank/DDBJ databases">
        <title>Genome analysis of Larkinella rosea.</title>
        <authorList>
            <person name="Zhou Z."/>
            <person name="Wang G."/>
        </authorList>
    </citation>
    <scope>NUCLEOTIDE SEQUENCE [LARGE SCALE GENOMIC DNA]</scope>
    <source>
        <strain evidence="10">zzj9</strain>
    </source>
</reference>
<keyword evidence="2" id="KW-0813">Transport</keyword>
<dbReference type="GO" id="GO:0022857">
    <property type="term" value="F:transmembrane transporter activity"/>
    <property type="evidence" value="ECO:0007669"/>
    <property type="project" value="InterPro"/>
</dbReference>
<comment type="caution">
    <text evidence="9">The sequence shown here is derived from an EMBL/GenBank/DDBJ whole genome shotgun (WGS) entry which is preliminary data.</text>
</comment>
<feature type="transmembrane region" description="Helical" evidence="7">
    <location>
        <begin position="379"/>
        <end position="399"/>
    </location>
</feature>
<feature type="transmembrane region" description="Helical" evidence="7">
    <location>
        <begin position="257"/>
        <end position="279"/>
    </location>
</feature>
<dbReference type="RefSeq" id="WP_114407198.1">
    <property type="nucleotide sequence ID" value="NZ_QOWE01000013.1"/>
</dbReference>
<feature type="transmembrane region" description="Helical" evidence="7">
    <location>
        <begin position="220"/>
        <end position="245"/>
    </location>
</feature>
<feature type="transmembrane region" description="Helical" evidence="7">
    <location>
        <begin position="20"/>
        <end position="43"/>
    </location>
</feature>
<keyword evidence="3" id="KW-1003">Cell membrane</keyword>
<dbReference type="SUPFAM" id="SSF103473">
    <property type="entry name" value="MFS general substrate transporter"/>
    <property type="match status" value="1"/>
</dbReference>
<protein>
    <submittedName>
        <fullName evidence="9">MFS transporter</fullName>
    </submittedName>
</protein>
<dbReference type="InterPro" id="IPR050171">
    <property type="entry name" value="MFS_Transporters"/>
</dbReference>
<dbReference type="PANTHER" id="PTHR23517">
    <property type="entry name" value="RESISTANCE PROTEIN MDTM, PUTATIVE-RELATED-RELATED"/>
    <property type="match status" value="1"/>
</dbReference>
<feature type="transmembrane region" description="Helical" evidence="7">
    <location>
        <begin position="172"/>
        <end position="192"/>
    </location>
</feature>
<dbReference type="Pfam" id="PF07690">
    <property type="entry name" value="MFS_1"/>
    <property type="match status" value="1"/>
</dbReference>
<evidence type="ECO:0000256" key="3">
    <source>
        <dbReference type="ARBA" id="ARBA00022475"/>
    </source>
</evidence>
<evidence type="ECO:0000313" key="9">
    <source>
        <dbReference type="EMBL" id="RCR68423.1"/>
    </source>
</evidence>
<dbReference type="InterPro" id="IPR011701">
    <property type="entry name" value="MFS"/>
</dbReference>
<feature type="transmembrane region" description="Helical" evidence="7">
    <location>
        <begin position="146"/>
        <end position="166"/>
    </location>
</feature>
<keyword evidence="10" id="KW-1185">Reference proteome</keyword>
<evidence type="ECO:0000256" key="4">
    <source>
        <dbReference type="ARBA" id="ARBA00022692"/>
    </source>
</evidence>
<dbReference type="GO" id="GO:0005886">
    <property type="term" value="C:plasma membrane"/>
    <property type="evidence" value="ECO:0007669"/>
    <property type="project" value="UniProtKB-SubCell"/>
</dbReference>
<dbReference type="OrthoDB" id="5379144at2"/>
<feature type="transmembrane region" description="Helical" evidence="7">
    <location>
        <begin position="310"/>
        <end position="328"/>
    </location>
</feature>
<comment type="subcellular location">
    <subcellularLocation>
        <location evidence="1">Cell membrane</location>
        <topology evidence="1">Multi-pass membrane protein</topology>
    </subcellularLocation>
</comment>
<feature type="transmembrane region" description="Helical" evidence="7">
    <location>
        <begin position="80"/>
        <end position="100"/>
    </location>
</feature>
<evidence type="ECO:0000256" key="6">
    <source>
        <dbReference type="ARBA" id="ARBA00023136"/>
    </source>
</evidence>
<feature type="transmembrane region" description="Helical" evidence="7">
    <location>
        <begin position="286"/>
        <end position="304"/>
    </location>
</feature>
<organism evidence="9 10">
    <name type="scientific">Larkinella punicea</name>
    <dbReference type="NCBI Taxonomy" id="2315727"/>
    <lineage>
        <taxon>Bacteria</taxon>
        <taxon>Pseudomonadati</taxon>
        <taxon>Bacteroidota</taxon>
        <taxon>Cytophagia</taxon>
        <taxon>Cytophagales</taxon>
        <taxon>Spirosomataceae</taxon>
        <taxon>Larkinella</taxon>
    </lineage>
</organism>
<dbReference type="Proteomes" id="UP000253383">
    <property type="component" value="Unassembled WGS sequence"/>
</dbReference>
<keyword evidence="4 7" id="KW-0812">Transmembrane</keyword>
<feature type="domain" description="Major facilitator superfamily (MFS) profile" evidence="8">
    <location>
        <begin position="1"/>
        <end position="402"/>
    </location>
</feature>
<evidence type="ECO:0000313" key="10">
    <source>
        <dbReference type="Proteomes" id="UP000253383"/>
    </source>
</evidence>
<evidence type="ECO:0000256" key="2">
    <source>
        <dbReference type="ARBA" id="ARBA00022448"/>
    </source>
</evidence>
<keyword evidence="5 7" id="KW-1133">Transmembrane helix</keyword>
<evidence type="ECO:0000256" key="5">
    <source>
        <dbReference type="ARBA" id="ARBA00022989"/>
    </source>
</evidence>
<feature type="transmembrane region" description="Helical" evidence="7">
    <location>
        <begin position="55"/>
        <end position="73"/>
    </location>
</feature>
<dbReference type="EMBL" id="QOWE01000013">
    <property type="protein sequence ID" value="RCR68423.1"/>
    <property type="molecule type" value="Genomic_DNA"/>
</dbReference>
<accession>A0A368JP96</accession>
<evidence type="ECO:0000259" key="8">
    <source>
        <dbReference type="PROSITE" id="PS50850"/>
    </source>
</evidence>